<comment type="caution">
    <text evidence="8">The sequence shown here is derived from an EMBL/GenBank/DDBJ whole genome shotgun (WGS) entry which is preliminary data.</text>
</comment>
<evidence type="ECO:0000313" key="9">
    <source>
        <dbReference type="Proteomes" id="UP000285301"/>
    </source>
</evidence>
<dbReference type="OrthoDB" id="6493004at2759"/>
<dbReference type="InterPro" id="IPR006207">
    <property type="entry name" value="Cys_knot_C"/>
</dbReference>
<evidence type="ECO:0000259" key="7">
    <source>
        <dbReference type="PROSITE" id="PS01225"/>
    </source>
</evidence>
<evidence type="ECO:0000256" key="3">
    <source>
        <dbReference type="ARBA" id="ARBA00022729"/>
    </source>
</evidence>
<evidence type="ECO:0000256" key="2">
    <source>
        <dbReference type="ARBA" id="ARBA00022525"/>
    </source>
</evidence>
<dbReference type="Pfam" id="PF03045">
    <property type="entry name" value="DAN"/>
    <property type="match status" value="1"/>
</dbReference>
<comment type="subcellular location">
    <subcellularLocation>
        <location evidence="1">Secreted</location>
    </subcellularLocation>
</comment>
<gene>
    <name evidence="8" type="ORF">B4U79_00558</name>
</gene>
<dbReference type="PROSITE" id="PS01225">
    <property type="entry name" value="CTCK_2"/>
    <property type="match status" value="1"/>
</dbReference>
<reference evidence="8 9" key="1">
    <citation type="journal article" date="2018" name="Gigascience">
        <title>Genomes of trombidid mites reveal novel predicted allergens and laterally-transferred genes associated with secondary metabolism.</title>
        <authorList>
            <person name="Dong X."/>
            <person name="Chaisiri K."/>
            <person name="Xia D."/>
            <person name="Armstrong S.D."/>
            <person name="Fang Y."/>
            <person name="Donnelly M.J."/>
            <person name="Kadowaki T."/>
            <person name="McGarry J.W."/>
            <person name="Darby A.C."/>
            <person name="Makepeace B.L."/>
        </authorList>
    </citation>
    <scope>NUCLEOTIDE SEQUENCE [LARGE SCALE GENOMIC DNA]</scope>
    <source>
        <strain evidence="8">UoL-WK</strain>
    </source>
</reference>
<feature type="disulfide bond" evidence="5">
    <location>
        <begin position="202"/>
        <end position="251"/>
    </location>
</feature>
<evidence type="ECO:0000256" key="4">
    <source>
        <dbReference type="ARBA" id="ARBA00023157"/>
    </source>
</evidence>
<evidence type="ECO:0000256" key="5">
    <source>
        <dbReference type="PROSITE-ProRule" id="PRU00039"/>
    </source>
</evidence>
<evidence type="ECO:0000313" key="8">
    <source>
        <dbReference type="EMBL" id="RWS16401.1"/>
    </source>
</evidence>
<dbReference type="Gene3D" id="2.10.90.10">
    <property type="entry name" value="Cystine-knot cytokines"/>
    <property type="match status" value="1"/>
</dbReference>
<dbReference type="GO" id="GO:0031395">
    <property type="term" value="C:bursicon neuropeptide hormone complex"/>
    <property type="evidence" value="ECO:0007669"/>
    <property type="project" value="InterPro"/>
</dbReference>
<name>A0A3S4RHW9_9ACAR</name>
<dbReference type="EMBL" id="NCKU01000235">
    <property type="protein sequence ID" value="RWS16401.1"/>
    <property type="molecule type" value="Genomic_DNA"/>
</dbReference>
<evidence type="ECO:0000256" key="6">
    <source>
        <dbReference type="SAM" id="SignalP"/>
    </source>
</evidence>
<keyword evidence="4 5" id="KW-1015">Disulfide bond</keyword>
<feature type="non-terminal residue" evidence="8">
    <location>
        <position position="303"/>
    </location>
</feature>
<dbReference type="InterPro" id="IPR004133">
    <property type="entry name" value="DAN_dom"/>
</dbReference>
<sequence>MIAKLFIVLSLLAKFAFNQNLDIESNAIVSNCETIPIEIRVTKEEMDENGNAVRVCEGDVVVNKCEGLCSSKIHPSVAKPSGFMKECVCCRESWMDKKDVQLTECFDPDGKRLTGALSTMLVSMEEPKSCACNKCAYSNIATEPLSPHFDLVKASVELSNKIMYLKMFTAFLILMFVCGHSYGNKEICHLRPVIHLLKHPGCMPKPIPSFACQGSCSSYVQVSGSKFWQVERSCMCCQEMGEREATVSVFCPQAVPKFRKIVTRAPVNCMCRPCTDIDEKAIKPQELLNLITNGVEESNLPPV</sequence>
<dbReference type="PANTHER" id="PTHR41151">
    <property type="entry name" value="PARTNER OF BURSICON"/>
    <property type="match status" value="1"/>
</dbReference>
<feature type="signal peptide" evidence="6">
    <location>
        <begin position="1"/>
        <end position="18"/>
    </location>
</feature>
<accession>A0A3S4RHW9</accession>
<dbReference type="PANTHER" id="PTHR41151:SF1">
    <property type="entry name" value="PARTNER OF BURSICON"/>
    <property type="match status" value="1"/>
</dbReference>
<keyword evidence="9" id="KW-1185">Reference proteome</keyword>
<dbReference type="AlphaFoldDB" id="A0A3S4RHW9"/>
<dbReference type="InterPro" id="IPR029034">
    <property type="entry name" value="Cystine-knot_cytokine"/>
</dbReference>
<dbReference type="InterPro" id="IPR034441">
    <property type="entry name" value="Bursicon_suB"/>
</dbReference>
<proteinExistence type="predicted"/>
<dbReference type="GO" id="GO:0007186">
    <property type="term" value="P:G protein-coupled receptor signaling pathway"/>
    <property type="evidence" value="ECO:0007669"/>
    <property type="project" value="TreeGrafter"/>
</dbReference>
<dbReference type="Proteomes" id="UP000285301">
    <property type="component" value="Unassembled WGS sequence"/>
</dbReference>
<feature type="domain" description="CTCK" evidence="7">
    <location>
        <begin position="188"/>
        <end position="275"/>
    </location>
</feature>
<dbReference type="GO" id="GO:0005184">
    <property type="term" value="F:neuropeptide hormone activity"/>
    <property type="evidence" value="ECO:0007669"/>
    <property type="project" value="InterPro"/>
</dbReference>
<comment type="caution">
    <text evidence="5">Lacks conserved residue(s) required for the propagation of feature annotation.</text>
</comment>
<organism evidence="8 9">
    <name type="scientific">Dinothrombium tinctorium</name>
    <dbReference type="NCBI Taxonomy" id="1965070"/>
    <lineage>
        <taxon>Eukaryota</taxon>
        <taxon>Metazoa</taxon>
        <taxon>Ecdysozoa</taxon>
        <taxon>Arthropoda</taxon>
        <taxon>Chelicerata</taxon>
        <taxon>Arachnida</taxon>
        <taxon>Acari</taxon>
        <taxon>Acariformes</taxon>
        <taxon>Trombidiformes</taxon>
        <taxon>Prostigmata</taxon>
        <taxon>Anystina</taxon>
        <taxon>Parasitengona</taxon>
        <taxon>Trombidioidea</taxon>
        <taxon>Trombidiidae</taxon>
        <taxon>Dinothrombium</taxon>
    </lineage>
</organism>
<feature type="chain" id="PRO_5018738621" evidence="6">
    <location>
        <begin position="19"/>
        <end position="303"/>
    </location>
</feature>
<keyword evidence="2" id="KW-0964">Secreted</keyword>
<evidence type="ECO:0000256" key="1">
    <source>
        <dbReference type="ARBA" id="ARBA00004613"/>
    </source>
</evidence>
<keyword evidence="3 6" id="KW-0732">Signal</keyword>
<dbReference type="STRING" id="1965070.A0A3S4RHW9"/>
<dbReference type="GO" id="GO:0001664">
    <property type="term" value="F:G protein-coupled receptor binding"/>
    <property type="evidence" value="ECO:0007669"/>
    <property type="project" value="InterPro"/>
</dbReference>
<protein>
    <submittedName>
        <fullName evidence="8">Mucin-5B-like protein</fullName>
    </submittedName>
</protein>